<evidence type="ECO:0000313" key="1">
    <source>
        <dbReference type="EMBL" id="VAW91830.1"/>
    </source>
</evidence>
<dbReference type="EMBL" id="UOFT01000016">
    <property type="protein sequence ID" value="VAW91830.1"/>
    <property type="molecule type" value="Genomic_DNA"/>
</dbReference>
<reference evidence="1" key="1">
    <citation type="submission" date="2018-06" db="EMBL/GenBank/DDBJ databases">
        <authorList>
            <person name="Zhirakovskaya E."/>
        </authorList>
    </citation>
    <scope>NUCLEOTIDE SEQUENCE</scope>
</reference>
<sequence>MKLPKQINKLLQRKNSKVAGLITQARKLDFLNNKLLDLLPLPLPHHCHLAKIDKQTLVIVVDSPTWSARLRYSIPDLLAKLKHQSQYFIPIKNIEIKVNPKWHIQTQTQILKPKPISKRTAQCLKDTANSIENNTIKNALLKMAAKAK</sequence>
<evidence type="ECO:0008006" key="2">
    <source>
        <dbReference type="Google" id="ProtNLM"/>
    </source>
</evidence>
<dbReference type="Pfam" id="PF05258">
    <property type="entry name" value="DciA"/>
    <property type="match status" value="1"/>
</dbReference>
<protein>
    <recommendedName>
        <fullName evidence="2">Zn-ribbon-containing, possibly RNA-binding protein and truncated derivatives</fullName>
    </recommendedName>
</protein>
<name>A0A3B0ZRI8_9ZZZZ</name>
<dbReference type="InterPro" id="IPR007922">
    <property type="entry name" value="DciA-like"/>
</dbReference>
<proteinExistence type="predicted"/>
<accession>A0A3B0ZRI8</accession>
<dbReference type="AlphaFoldDB" id="A0A3B0ZRI8"/>
<gene>
    <name evidence="1" type="ORF">MNBD_GAMMA23-146</name>
</gene>
<organism evidence="1">
    <name type="scientific">hydrothermal vent metagenome</name>
    <dbReference type="NCBI Taxonomy" id="652676"/>
    <lineage>
        <taxon>unclassified sequences</taxon>
        <taxon>metagenomes</taxon>
        <taxon>ecological metagenomes</taxon>
    </lineage>
</organism>